<dbReference type="PANTHER" id="PTHR22838:SF0">
    <property type="entry name" value="WD REPEAT-CONTAINING PROTEIN 26"/>
    <property type="match status" value="1"/>
</dbReference>
<dbReference type="InterPro" id="IPR006595">
    <property type="entry name" value="CTLH_C"/>
</dbReference>
<dbReference type="PANTHER" id="PTHR22838">
    <property type="entry name" value="WD REPEAT PROTEIN 26-RELATED"/>
    <property type="match status" value="1"/>
</dbReference>
<evidence type="ECO:0000259" key="4">
    <source>
        <dbReference type="PROSITE" id="PS50897"/>
    </source>
</evidence>
<dbReference type="OrthoDB" id="972532at2759"/>
<sequence>MGGLEDGLPPSKRLRSSSAGSSSLLSGSAGEEQPIAAALFRDSMARTLQCQGQEETIGSRGVIKRIEFVRLISDALYTLGYKRSGACLEEESGIPLHSADVSLLMQYVLEGNWDEGASTLHNIGLEDETVIKSAKFLILEQKFLEFLEAGKTMDALKTLRTEISPLHIRTNRVHELSSCLLSRSVNQNGLSCSGSLKAKLRLEVLDELQKLLPPTVMVPERRLEHLVEQALHLQRDGISPVATEISLC</sequence>
<feature type="domain" description="CTLH" evidence="4">
    <location>
        <begin position="108"/>
        <end position="154"/>
    </location>
</feature>
<accession>A0A9Q1QIG2</accession>
<dbReference type="PROSITE" id="PS50897">
    <property type="entry name" value="CTLH"/>
    <property type="match status" value="1"/>
</dbReference>
<feature type="region of interest" description="Disordered" evidence="3">
    <location>
        <begin position="1"/>
        <end position="29"/>
    </location>
</feature>
<evidence type="ECO:0000313" key="5">
    <source>
        <dbReference type="EMBL" id="KAJ8443024.1"/>
    </source>
</evidence>
<name>A0A9Q1QIG2_9CARY</name>
<proteinExistence type="predicted"/>
<evidence type="ECO:0000256" key="1">
    <source>
        <dbReference type="ARBA" id="ARBA00022574"/>
    </source>
</evidence>
<dbReference type="Pfam" id="PF23627">
    <property type="entry name" value="LisH_WDR26"/>
    <property type="match status" value="1"/>
</dbReference>
<evidence type="ECO:0000256" key="3">
    <source>
        <dbReference type="SAM" id="MobiDB-lite"/>
    </source>
</evidence>
<protein>
    <recommendedName>
        <fullName evidence="4">CTLH domain-containing protein</fullName>
    </recommendedName>
</protein>
<gene>
    <name evidence="5" type="ORF">Cgig2_030227</name>
</gene>
<keyword evidence="1" id="KW-0853">WD repeat</keyword>
<dbReference type="EMBL" id="JAKOGI010000128">
    <property type="protein sequence ID" value="KAJ8443024.1"/>
    <property type="molecule type" value="Genomic_DNA"/>
</dbReference>
<reference evidence="5" key="1">
    <citation type="submission" date="2022-04" db="EMBL/GenBank/DDBJ databases">
        <title>Carnegiea gigantea Genome sequencing and assembly v2.</title>
        <authorList>
            <person name="Copetti D."/>
            <person name="Sanderson M.J."/>
            <person name="Burquez A."/>
            <person name="Wojciechowski M.F."/>
        </authorList>
    </citation>
    <scope>NUCLEOTIDE SEQUENCE</scope>
    <source>
        <strain evidence="5">SGP5-SGP5p</strain>
        <tissue evidence="5">Aerial part</tissue>
    </source>
</reference>
<dbReference type="InterPro" id="IPR006594">
    <property type="entry name" value="LisH"/>
</dbReference>
<organism evidence="5 6">
    <name type="scientific">Carnegiea gigantea</name>
    <dbReference type="NCBI Taxonomy" id="171969"/>
    <lineage>
        <taxon>Eukaryota</taxon>
        <taxon>Viridiplantae</taxon>
        <taxon>Streptophyta</taxon>
        <taxon>Embryophyta</taxon>
        <taxon>Tracheophyta</taxon>
        <taxon>Spermatophyta</taxon>
        <taxon>Magnoliopsida</taxon>
        <taxon>eudicotyledons</taxon>
        <taxon>Gunneridae</taxon>
        <taxon>Pentapetalae</taxon>
        <taxon>Caryophyllales</taxon>
        <taxon>Cactineae</taxon>
        <taxon>Cactaceae</taxon>
        <taxon>Cactoideae</taxon>
        <taxon>Echinocereeae</taxon>
        <taxon>Carnegiea</taxon>
    </lineage>
</organism>
<evidence type="ECO:0000313" key="6">
    <source>
        <dbReference type="Proteomes" id="UP001153076"/>
    </source>
</evidence>
<dbReference type="PROSITE" id="PS50896">
    <property type="entry name" value="LISH"/>
    <property type="match status" value="1"/>
</dbReference>
<dbReference type="Proteomes" id="UP001153076">
    <property type="component" value="Unassembled WGS sequence"/>
</dbReference>
<comment type="caution">
    <text evidence="5">The sequence shown here is derived from an EMBL/GenBank/DDBJ whole genome shotgun (WGS) entry which is preliminary data.</text>
</comment>
<keyword evidence="2" id="KW-0677">Repeat</keyword>
<feature type="compositionally biased region" description="Low complexity" evidence="3">
    <location>
        <begin position="16"/>
        <end position="29"/>
    </location>
</feature>
<dbReference type="AlphaFoldDB" id="A0A9Q1QIG2"/>
<evidence type="ECO:0000256" key="2">
    <source>
        <dbReference type="ARBA" id="ARBA00022737"/>
    </source>
</evidence>
<keyword evidence="6" id="KW-1185">Reference proteome</keyword>
<dbReference type="InterPro" id="IPR051350">
    <property type="entry name" value="WD_repeat-ST_regulator"/>
</dbReference>